<dbReference type="PROSITE" id="PS50280">
    <property type="entry name" value="SET"/>
    <property type="match status" value="1"/>
</dbReference>
<evidence type="ECO:0000313" key="3">
    <source>
        <dbReference type="Proteomes" id="UP000199223"/>
    </source>
</evidence>
<accession>A0A1H6U0E7</accession>
<dbReference type="Proteomes" id="UP000199223">
    <property type="component" value="Unassembled WGS sequence"/>
</dbReference>
<dbReference type="InterPro" id="IPR046341">
    <property type="entry name" value="SET_dom_sf"/>
</dbReference>
<feature type="domain" description="SET" evidence="1">
    <location>
        <begin position="14"/>
        <end position="124"/>
    </location>
</feature>
<dbReference type="Pfam" id="PF00856">
    <property type="entry name" value="SET"/>
    <property type="match status" value="1"/>
</dbReference>
<dbReference type="SUPFAM" id="SSF82199">
    <property type="entry name" value="SET domain"/>
    <property type="match status" value="1"/>
</dbReference>
<gene>
    <name evidence="2" type="ORF">SAMN04488058_10217</name>
</gene>
<name>A0A1H6U0E7_9DEIO</name>
<dbReference type="Gene3D" id="2.170.270.10">
    <property type="entry name" value="SET domain"/>
    <property type="match status" value="1"/>
</dbReference>
<dbReference type="EMBL" id="FNZA01000002">
    <property type="protein sequence ID" value="SEI83964.1"/>
    <property type="molecule type" value="Genomic_DNA"/>
</dbReference>
<evidence type="ECO:0000259" key="1">
    <source>
        <dbReference type="PROSITE" id="PS50280"/>
    </source>
</evidence>
<sequence length="134" mass="14389">MSRRSEHLTLWVDRRLVLRPSPIHGVGTFALEPISAGEALISMMGGLIYTDADRAAGKVELASALYNEELLPDGERIATPKSFHYYLNHSGAPNAVETSTFATTTHYVALRDIGAGEEITVDYGPEGANLGTSA</sequence>
<dbReference type="AlphaFoldDB" id="A0A1H6U0E7"/>
<evidence type="ECO:0000313" key="2">
    <source>
        <dbReference type="EMBL" id="SEI83964.1"/>
    </source>
</evidence>
<keyword evidence="3" id="KW-1185">Reference proteome</keyword>
<dbReference type="RefSeq" id="WP_177183013.1">
    <property type="nucleotide sequence ID" value="NZ_FNZA01000002.1"/>
</dbReference>
<organism evidence="2 3">
    <name type="scientific">Deinococcus reticulitermitis</name>
    <dbReference type="NCBI Taxonomy" id="856736"/>
    <lineage>
        <taxon>Bacteria</taxon>
        <taxon>Thermotogati</taxon>
        <taxon>Deinococcota</taxon>
        <taxon>Deinococci</taxon>
        <taxon>Deinococcales</taxon>
        <taxon>Deinococcaceae</taxon>
        <taxon>Deinococcus</taxon>
    </lineage>
</organism>
<dbReference type="SMART" id="SM00317">
    <property type="entry name" value="SET"/>
    <property type="match status" value="1"/>
</dbReference>
<proteinExistence type="predicted"/>
<dbReference type="InterPro" id="IPR001214">
    <property type="entry name" value="SET_dom"/>
</dbReference>
<protein>
    <recommendedName>
        <fullName evidence="1">SET domain-containing protein</fullName>
    </recommendedName>
</protein>
<reference evidence="3" key="1">
    <citation type="submission" date="2016-10" db="EMBL/GenBank/DDBJ databases">
        <authorList>
            <person name="Varghese N."/>
            <person name="Submissions S."/>
        </authorList>
    </citation>
    <scope>NUCLEOTIDE SEQUENCE [LARGE SCALE GENOMIC DNA]</scope>
    <source>
        <strain evidence="3">CGMCC 1.10218</strain>
    </source>
</reference>
<dbReference type="STRING" id="856736.SAMN04488058_10217"/>